<reference evidence="14" key="1">
    <citation type="submission" date="2025-08" db="UniProtKB">
        <authorList>
            <consortium name="RefSeq"/>
        </authorList>
    </citation>
    <scope>IDENTIFICATION</scope>
    <source>
        <tissue evidence="14">Gonads</tissue>
    </source>
</reference>
<dbReference type="OrthoDB" id="268414at2759"/>
<dbReference type="AlphaFoldDB" id="A0A6J2Y8D2"/>
<dbReference type="InParanoid" id="A0A6J2Y8D2"/>
<evidence type="ECO:0000256" key="5">
    <source>
        <dbReference type="ARBA" id="ARBA00018677"/>
    </source>
</evidence>
<organism evidence="13 14">
    <name type="scientific">Sitophilus oryzae</name>
    <name type="common">Rice weevil</name>
    <name type="synonym">Curculio oryzae</name>
    <dbReference type="NCBI Taxonomy" id="7048"/>
    <lineage>
        <taxon>Eukaryota</taxon>
        <taxon>Metazoa</taxon>
        <taxon>Ecdysozoa</taxon>
        <taxon>Arthropoda</taxon>
        <taxon>Hexapoda</taxon>
        <taxon>Insecta</taxon>
        <taxon>Pterygota</taxon>
        <taxon>Neoptera</taxon>
        <taxon>Endopterygota</taxon>
        <taxon>Coleoptera</taxon>
        <taxon>Polyphaga</taxon>
        <taxon>Cucujiformia</taxon>
        <taxon>Curculionidae</taxon>
        <taxon>Dryophthorinae</taxon>
        <taxon>Sitophilus</taxon>
    </lineage>
</organism>
<dbReference type="RefSeq" id="XP_030759220.1">
    <property type="nucleotide sequence ID" value="XM_030903360.1"/>
</dbReference>
<evidence type="ECO:0000256" key="12">
    <source>
        <dbReference type="ARBA" id="ARBA00023157"/>
    </source>
</evidence>
<evidence type="ECO:0000256" key="6">
    <source>
        <dbReference type="ARBA" id="ARBA00022448"/>
    </source>
</evidence>
<keyword evidence="7" id="KW-0679">Respiratory chain</keyword>
<gene>
    <name evidence="14" type="primary">LOC115884714</name>
</gene>
<dbReference type="PANTHER" id="PTHR20900:SF0">
    <property type="entry name" value="NADH DEHYDROGENASE [UBIQUINONE] 1 BETA SUBCOMPLEX SUBUNIT 7"/>
    <property type="match status" value="1"/>
</dbReference>
<evidence type="ECO:0000256" key="1">
    <source>
        <dbReference type="ARBA" id="ARBA00003195"/>
    </source>
</evidence>
<name>A0A6J2Y8D2_SITOR</name>
<dbReference type="GO" id="GO:0005743">
    <property type="term" value="C:mitochondrial inner membrane"/>
    <property type="evidence" value="ECO:0007669"/>
    <property type="project" value="UniProtKB-SubCell"/>
</dbReference>
<evidence type="ECO:0000313" key="13">
    <source>
        <dbReference type="Proteomes" id="UP000504635"/>
    </source>
</evidence>
<evidence type="ECO:0000256" key="10">
    <source>
        <dbReference type="ARBA" id="ARBA00023128"/>
    </source>
</evidence>
<dbReference type="PANTHER" id="PTHR20900">
    <property type="entry name" value="NADH:UBIQUINONE OXIDOREDUCTASE B18-LIKE SUBUNIT"/>
    <property type="match status" value="1"/>
</dbReference>
<accession>A0A6J2Y8D2</accession>
<evidence type="ECO:0000256" key="7">
    <source>
        <dbReference type="ARBA" id="ARBA00022660"/>
    </source>
</evidence>
<evidence type="ECO:0000256" key="2">
    <source>
        <dbReference type="ARBA" id="ARBA00004569"/>
    </source>
</evidence>
<evidence type="ECO:0000256" key="8">
    <source>
        <dbReference type="ARBA" id="ARBA00022792"/>
    </source>
</evidence>
<keyword evidence="8" id="KW-0999">Mitochondrion inner membrane</keyword>
<evidence type="ECO:0000256" key="4">
    <source>
        <dbReference type="ARBA" id="ARBA00008006"/>
    </source>
</evidence>
<proteinExistence type="inferred from homology"/>
<dbReference type="GO" id="GO:0005758">
    <property type="term" value="C:mitochondrial intermembrane space"/>
    <property type="evidence" value="ECO:0007669"/>
    <property type="project" value="UniProtKB-SubCell"/>
</dbReference>
<dbReference type="GeneID" id="115884714"/>
<dbReference type="KEGG" id="soy:115884714"/>
<dbReference type="Proteomes" id="UP000504635">
    <property type="component" value="Unplaced"/>
</dbReference>
<keyword evidence="12" id="KW-1015">Disulfide bond</keyword>
<protein>
    <recommendedName>
        <fullName evidence="5">NADH dehydrogenase [ubiquinone] 1 beta subcomplex subunit 7</fullName>
    </recommendedName>
</protein>
<evidence type="ECO:0000256" key="3">
    <source>
        <dbReference type="ARBA" id="ARBA00004637"/>
    </source>
</evidence>
<evidence type="ECO:0000256" key="11">
    <source>
        <dbReference type="ARBA" id="ARBA00023136"/>
    </source>
</evidence>
<sequence>MGIIMSSGVKRYFYPEVTPDPAEQPSFDPLLGFPNGRPERVSKVTDAELKSALIPLEHRDFCADLAIDYKRCRRDTFPFVVKCSHEKHAYLNCKYEDFVIRAKEYERERRLKVKAEEAKRRSG</sequence>
<keyword evidence="11" id="KW-0472">Membrane</keyword>
<comment type="similarity">
    <text evidence="4">Belongs to the complex I NDUFB7 subunit family.</text>
</comment>
<dbReference type="FunCoup" id="A0A6J2Y8D2">
    <property type="interactions" value="1288"/>
</dbReference>
<keyword evidence="10" id="KW-0496">Mitochondrion</keyword>
<comment type="subcellular location">
    <subcellularLocation>
        <location evidence="3">Mitochondrion inner membrane</location>
        <topology evidence="3">Peripheral membrane protein</topology>
    </subcellularLocation>
    <subcellularLocation>
        <location evidence="2">Mitochondrion intermembrane space</location>
    </subcellularLocation>
</comment>
<keyword evidence="6" id="KW-0813">Transport</keyword>
<evidence type="ECO:0000313" key="14">
    <source>
        <dbReference type="RefSeq" id="XP_030759220.1"/>
    </source>
</evidence>
<keyword evidence="13" id="KW-1185">Reference proteome</keyword>
<dbReference type="InterPro" id="IPR008698">
    <property type="entry name" value="NDUB7"/>
</dbReference>
<keyword evidence="9" id="KW-0249">Electron transport</keyword>
<dbReference type="PROSITE" id="PS51808">
    <property type="entry name" value="CHCH"/>
    <property type="match status" value="1"/>
</dbReference>
<evidence type="ECO:0000256" key="9">
    <source>
        <dbReference type="ARBA" id="ARBA00022982"/>
    </source>
</evidence>
<dbReference type="Pfam" id="PF05676">
    <property type="entry name" value="NDUF_B7"/>
    <property type="match status" value="1"/>
</dbReference>
<comment type="function">
    <text evidence="1">Accessory subunit of the mitochondrial membrane respiratory chain NADH dehydrogenase (Complex I), that is believed not to be involved in catalysis. Complex I functions in the transfer of electrons from NADH to the respiratory chain. The immediate electron acceptor for the enzyme is believed to be ubiquinone.</text>
</comment>